<dbReference type="Gene3D" id="2.170.130.10">
    <property type="entry name" value="TonB-dependent receptor, plug domain"/>
    <property type="match status" value="2"/>
</dbReference>
<keyword evidence="1" id="KW-0812">Transmembrane</keyword>
<proteinExistence type="predicted"/>
<reference evidence="3 4" key="1">
    <citation type="submission" date="2019-06" db="EMBL/GenBank/DDBJ databases">
        <title>Gramella sabulilitoris sp. nov., isolated from a marine sand.</title>
        <authorList>
            <person name="Yoon J.-H."/>
        </authorList>
    </citation>
    <scope>NUCLEOTIDE SEQUENCE [LARGE SCALE GENOMIC DNA]</scope>
    <source>
        <strain evidence="3 4">HSMS-1</strain>
    </source>
</reference>
<dbReference type="EMBL" id="VHSF01000003">
    <property type="protein sequence ID" value="TRO64000.1"/>
    <property type="molecule type" value="Genomic_DNA"/>
</dbReference>
<dbReference type="AlphaFoldDB" id="A0A550HZ74"/>
<dbReference type="InterPro" id="IPR037066">
    <property type="entry name" value="Plug_dom_sf"/>
</dbReference>
<dbReference type="InterPro" id="IPR052173">
    <property type="entry name" value="Beta-lactam_resp_regulator"/>
</dbReference>
<dbReference type="PANTHER" id="PTHR34978">
    <property type="entry name" value="POSSIBLE SENSOR-TRANSDUCER PROTEIN BLAR"/>
    <property type="match status" value="1"/>
</dbReference>
<comment type="caution">
    <text evidence="3">The sequence shown here is derived from an EMBL/GenBank/DDBJ whole genome shotgun (WGS) entry which is preliminary data.</text>
</comment>
<evidence type="ECO:0000313" key="4">
    <source>
        <dbReference type="Proteomes" id="UP000315131"/>
    </source>
</evidence>
<protein>
    <submittedName>
        <fullName evidence="3">M56 family metallopeptidase</fullName>
    </submittedName>
</protein>
<evidence type="ECO:0000313" key="3">
    <source>
        <dbReference type="EMBL" id="TRO64000.1"/>
    </source>
</evidence>
<keyword evidence="4" id="KW-1185">Reference proteome</keyword>
<sequence>MTANQTRFDFTTTTNKAAILPNDPALDWWQIAGILYLVITFIFLLRFSIQLGSVFRIINRNKFQKRSDLKYVEICEDQLPFSFFRYIVYNPAKHSEKELDLILTHEKVHAKQAHSADILLVNILTSILWFNPFAWLYRKAVVENLEFIADRETIKNTSRIKEYQQTLLKVSVADLNPALTNQFYQSLIKKRIIMLNTNSSSKSPAWKLNLLIPVLLGFMFFYNVRTEAQVINSENENTSEIIKNGKSITISAQTSEIALKKVEKFFEPDGLVLEFNDVKIKSGKIISISSTLTDPVKGLIKNYNQSNSLGIKPVRIYLNEDNDMGFETMEDADNYNISNQQLLRDLGEKPLYVINGKPVKSSDLKGKYIKVNGNVEVKTGVNSTALYGSRGKDGVVIISEAEILNEFTDDSSFKDNLDFSQEYIMVDKDGKPFPIKLETRIHSNKNSKLKSKSATNKKSWTVEPDVHVTGIEFSTDDKAEIIETLSSEDIIGDSVIGYQHVEEPIDSKSIQNHQKDEVPGEVYIKQAKPIIVVNGQIKDQDYDPEVLDPEHIANVKVIKGTGAIEKYGKKANAGVIEITTKDHAGNTTRSKNVHMHVVHKDQNDKSLENLKKMIRDDANIDAEFSNIKRNAAGVITGISINAETAAGKKASASFSNSDGIPMILIGLDKKDRLIISSNYATDED</sequence>
<feature type="transmembrane region" description="Helical" evidence="1">
    <location>
        <begin position="118"/>
        <end position="137"/>
    </location>
</feature>
<feature type="transmembrane region" description="Helical" evidence="1">
    <location>
        <begin position="34"/>
        <end position="58"/>
    </location>
</feature>
<dbReference type="Pfam" id="PF05569">
    <property type="entry name" value="Peptidase_M56"/>
    <property type="match status" value="1"/>
</dbReference>
<keyword evidence="1" id="KW-1133">Transmembrane helix</keyword>
<name>A0A550HZ74_9FLAO</name>
<evidence type="ECO:0000256" key="1">
    <source>
        <dbReference type="SAM" id="Phobius"/>
    </source>
</evidence>
<dbReference type="InterPro" id="IPR008756">
    <property type="entry name" value="Peptidase_M56"/>
</dbReference>
<dbReference type="Proteomes" id="UP000315131">
    <property type="component" value="Unassembled WGS sequence"/>
</dbReference>
<organism evidence="3 4">
    <name type="scientific">Christiangramia sabulilitoris</name>
    <dbReference type="NCBI Taxonomy" id="2583991"/>
    <lineage>
        <taxon>Bacteria</taxon>
        <taxon>Pseudomonadati</taxon>
        <taxon>Bacteroidota</taxon>
        <taxon>Flavobacteriia</taxon>
        <taxon>Flavobacteriales</taxon>
        <taxon>Flavobacteriaceae</taxon>
        <taxon>Christiangramia</taxon>
    </lineage>
</organism>
<gene>
    <name evidence="3" type="ORF">FGM01_10850</name>
</gene>
<dbReference type="PANTHER" id="PTHR34978:SF3">
    <property type="entry name" value="SLR0241 PROTEIN"/>
    <property type="match status" value="1"/>
</dbReference>
<feature type="domain" description="Peptidase M56" evidence="2">
    <location>
        <begin position="87"/>
        <end position="195"/>
    </location>
</feature>
<dbReference type="CDD" id="cd07341">
    <property type="entry name" value="M56_BlaR1_MecR1_like"/>
    <property type="match status" value="1"/>
</dbReference>
<accession>A0A550HZ74</accession>
<keyword evidence="1" id="KW-0472">Membrane</keyword>
<dbReference type="OrthoDB" id="1522859at2"/>
<evidence type="ECO:0000259" key="2">
    <source>
        <dbReference type="Pfam" id="PF05569"/>
    </source>
</evidence>